<accession>A0A6M0Q857</accession>
<keyword evidence="3 11" id="KW-0378">Hydrolase</keyword>
<protein>
    <recommendedName>
        <fullName evidence="9">DNA 3'-5' helicase</fullName>
        <ecNumber evidence="9">5.6.2.4</ecNumber>
    </recommendedName>
</protein>
<dbReference type="Gene3D" id="3.40.50.300">
    <property type="entry name" value="P-loop containing nucleotide triphosphate hydrolases"/>
    <property type="match status" value="2"/>
</dbReference>
<dbReference type="PROSITE" id="PS51198">
    <property type="entry name" value="UVRD_HELICASE_ATP_BIND"/>
    <property type="match status" value="1"/>
</dbReference>
<dbReference type="InterPro" id="IPR000212">
    <property type="entry name" value="DNA_helicase_UvrD/REP"/>
</dbReference>
<keyword evidence="4 11" id="KW-0347">Helicase</keyword>
<dbReference type="AlphaFoldDB" id="A0A6M0Q857"/>
<name>A0A6M0Q857_9BACI</name>
<keyword evidence="15" id="KW-1185">Reference proteome</keyword>
<evidence type="ECO:0000256" key="9">
    <source>
        <dbReference type="ARBA" id="ARBA00034808"/>
    </source>
</evidence>
<keyword evidence="6" id="KW-0238">DNA-binding</keyword>
<dbReference type="GO" id="GO:0005524">
    <property type="term" value="F:ATP binding"/>
    <property type="evidence" value="ECO:0007669"/>
    <property type="project" value="UniProtKB-UniRule"/>
</dbReference>
<dbReference type="PANTHER" id="PTHR11070:SF2">
    <property type="entry name" value="ATP-DEPENDENT DNA HELICASE SRS2"/>
    <property type="match status" value="1"/>
</dbReference>
<dbReference type="PANTHER" id="PTHR11070">
    <property type="entry name" value="UVRD / RECB / PCRA DNA HELICASE FAMILY MEMBER"/>
    <property type="match status" value="1"/>
</dbReference>
<dbReference type="Gene3D" id="1.10.10.160">
    <property type="match status" value="1"/>
</dbReference>
<feature type="binding site" evidence="11">
    <location>
        <begin position="71"/>
        <end position="78"/>
    </location>
    <ligand>
        <name>ATP</name>
        <dbReference type="ChEBI" id="CHEBI:30616"/>
    </ligand>
</feature>
<dbReference type="GO" id="GO:0005829">
    <property type="term" value="C:cytosol"/>
    <property type="evidence" value="ECO:0007669"/>
    <property type="project" value="TreeGrafter"/>
</dbReference>
<organism evidence="14 15">
    <name type="scientific">Bacillus mesophilus</name>
    <dbReference type="NCBI Taxonomy" id="1808955"/>
    <lineage>
        <taxon>Bacteria</taxon>
        <taxon>Bacillati</taxon>
        <taxon>Bacillota</taxon>
        <taxon>Bacilli</taxon>
        <taxon>Bacillales</taxon>
        <taxon>Bacillaceae</taxon>
        <taxon>Bacillus</taxon>
    </lineage>
</organism>
<dbReference type="InterPro" id="IPR013986">
    <property type="entry name" value="DExx_box_DNA_helicase_dom_sf"/>
</dbReference>
<proteinExistence type="inferred from homology"/>
<dbReference type="GO" id="GO:0000725">
    <property type="term" value="P:recombinational repair"/>
    <property type="evidence" value="ECO:0007669"/>
    <property type="project" value="TreeGrafter"/>
</dbReference>
<evidence type="ECO:0000313" key="14">
    <source>
        <dbReference type="EMBL" id="NEY72545.1"/>
    </source>
</evidence>
<dbReference type="EC" id="5.6.2.4" evidence="9"/>
<reference evidence="14 15" key="1">
    <citation type="submission" date="2020-02" db="EMBL/GenBank/DDBJ databases">
        <title>Bacillus aquiflavi sp. nov., isolated from yellow water of strong flavor Chinese baijiu in Yibin region of China.</title>
        <authorList>
            <person name="Xie J."/>
        </authorList>
    </citation>
    <scope>NUCLEOTIDE SEQUENCE [LARGE SCALE GENOMIC DNA]</scope>
    <source>
        <strain evidence="14 15">SA4</strain>
    </source>
</reference>
<evidence type="ECO:0000256" key="11">
    <source>
        <dbReference type="PROSITE-ProRule" id="PRU00560"/>
    </source>
</evidence>
<evidence type="ECO:0000256" key="6">
    <source>
        <dbReference type="ARBA" id="ARBA00023125"/>
    </source>
</evidence>
<dbReference type="Pfam" id="PF14169">
    <property type="entry name" value="YdjO"/>
    <property type="match status" value="1"/>
</dbReference>
<evidence type="ECO:0000256" key="1">
    <source>
        <dbReference type="ARBA" id="ARBA00009922"/>
    </source>
</evidence>
<evidence type="ECO:0000256" key="4">
    <source>
        <dbReference type="ARBA" id="ARBA00022806"/>
    </source>
</evidence>
<dbReference type="InterPro" id="IPR014016">
    <property type="entry name" value="UvrD-like_ATP-bd"/>
</dbReference>
<dbReference type="PROSITE" id="PS51217">
    <property type="entry name" value="UVRD_HELICASE_CTER"/>
    <property type="match status" value="1"/>
</dbReference>
<comment type="caution">
    <text evidence="14">The sequence shown here is derived from an EMBL/GenBank/DDBJ whole genome shotgun (WGS) entry which is preliminary data.</text>
</comment>
<gene>
    <name evidence="14" type="ORF">G4D63_12480</name>
</gene>
<keyword evidence="5 11" id="KW-0067">ATP-binding</keyword>
<dbReference type="Pfam" id="PF13361">
    <property type="entry name" value="UvrD_C"/>
    <property type="match status" value="1"/>
</dbReference>
<evidence type="ECO:0000256" key="7">
    <source>
        <dbReference type="ARBA" id="ARBA00023235"/>
    </source>
</evidence>
<feature type="domain" description="UvrD-like helicase C-terminal" evidence="13">
    <location>
        <begin position="323"/>
        <end position="595"/>
    </location>
</feature>
<dbReference type="Proteomes" id="UP000481043">
    <property type="component" value="Unassembled WGS sequence"/>
</dbReference>
<evidence type="ECO:0000256" key="8">
    <source>
        <dbReference type="ARBA" id="ARBA00034617"/>
    </source>
</evidence>
<dbReference type="GO" id="GO:0043138">
    <property type="term" value="F:3'-5' DNA helicase activity"/>
    <property type="evidence" value="ECO:0007669"/>
    <property type="project" value="UniProtKB-EC"/>
</dbReference>
<keyword evidence="2 11" id="KW-0547">Nucleotide-binding</keyword>
<keyword evidence="7" id="KW-0413">Isomerase</keyword>
<feature type="domain" description="UvrD-like helicase ATP-binding" evidence="12">
    <location>
        <begin position="50"/>
        <end position="322"/>
    </location>
</feature>
<dbReference type="SUPFAM" id="SSF52540">
    <property type="entry name" value="P-loop containing nucleoside triphosphate hydrolases"/>
    <property type="match status" value="1"/>
</dbReference>
<dbReference type="CDD" id="cd17932">
    <property type="entry name" value="DEXQc_UvrD"/>
    <property type="match status" value="1"/>
</dbReference>
<comment type="catalytic activity">
    <reaction evidence="10">
        <text>ATP + H2O = ADP + phosphate + H(+)</text>
        <dbReference type="Rhea" id="RHEA:13065"/>
        <dbReference type="ChEBI" id="CHEBI:15377"/>
        <dbReference type="ChEBI" id="CHEBI:15378"/>
        <dbReference type="ChEBI" id="CHEBI:30616"/>
        <dbReference type="ChEBI" id="CHEBI:43474"/>
        <dbReference type="ChEBI" id="CHEBI:456216"/>
        <dbReference type="EC" id="5.6.2.4"/>
    </reaction>
</comment>
<evidence type="ECO:0000259" key="12">
    <source>
        <dbReference type="PROSITE" id="PS51198"/>
    </source>
</evidence>
<dbReference type="Gene3D" id="1.10.486.10">
    <property type="entry name" value="PCRA, domain 4"/>
    <property type="match status" value="1"/>
</dbReference>
<dbReference type="GO" id="GO:0033202">
    <property type="term" value="C:DNA helicase complex"/>
    <property type="evidence" value="ECO:0007669"/>
    <property type="project" value="TreeGrafter"/>
</dbReference>
<evidence type="ECO:0000313" key="15">
    <source>
        <dbReference type="Proteomes" id="UP000481043"/>
    </source>
</evidence>
<dbReference type="InterPro" id="IPR014017">
    <property type="entry name" value="DNA_helicase_UvrD-like_C"/>
</dbReference>
<comment type="catalytic activity">
    <reaction evidence="8">
        <text>Couples ATP hydrolysis with the unwinding of duplex DNA by translocating in the 3'-5' direction.</text>
        <dbReference type="EC" id="5.6.2.4"/>
    </reaction>
</comment>
<dbReference type="InterPro" id="IPR025916">
    <property type="entry name" value="YdjO"/>
</dbReference>
<dbReference type="GO" id="GO:0003677">
    <property type="term" value="F:DNA binding"/>
    <property type="evidence" value="ECO:0007669"/>
    <property type="project" value="UniProtKB-KW"/>
</dbReference>
<evidence type="ECO:0000256" key="2">
    <source>
        <dbReference type="ARBA" id="ARBA00022741"/>
    </source>
</evidence>
<dbReference type="GO" id="GO:0016787">
    <property type="term" value="F:hydrolase activity"/>
    <property type="evidence" value="ECO:0007669"/>
    <property type="project" value="UniProtKB-UniRule"/>
</dbReference>
<dbReference type="Pfam" id="PF00580">
    <property type="entry name" value="UvrD-helicase"/>
    <property type="match status" value="1"/>
</dbReference>
<dbReference type="InterPro" id="IPR027417">
    <property type="entry name" value="P-loop_NTPase"/>
</dbReference>
<dbReference type="EMBL" id="JAAIWM010000004">
    <property type="protein sequence ID" value="NEY72545.1"/>
    <property type="molecule type" value="Genomic_DNA"/>
</dbReference>
<evidence type="ECO:0000256" key="10">
    <source>
        <dbReference type="ARBA" id="ARBA00048988"/>
    </source>
</evidence>
<evidence type="ECO:0000256" key="3">
    <source>
        <dbReference type="ARBA" id="ARBA00022801"/>
    </source>
</evidence>
<sequence>MHQRFSPQPTGLTNTTIPYASLADTCNSETLVTHEEHDHYYFRALERNGIYLNQPQIEAVRHKDGPLLTLAGAGSGKTSVLVSRTGYLIQVHQVQPRHILLVTFSKKAADEMKDRIGQLPGMNLSVTSSIQASTFHSFFLTILRSRGYSEDIISSDRYRQMIMKQLMRELGVHDSYQPETLLALFSSYKVNLISDLPSKTEEEKEIKTLFLKYEDWKTRQGKMDFDDILVKSYHLLQETPALVNALQERFQYIMVDEFQDTNLIQYELIKLITNSSKNLFVVGDDDQTIYSFNGARNEFILQFDQEFSNAKTITLDINYRSSDSIVGLGNEVIKHNQHRKIKTLKATKPSRFQPMYSRPNTTDDEAKWIVEDVKQKIESGSHQYNNFAILHRTASNNRAIFEQLMIEKIPFILYSGTDKLFYDHWTVKPLIDYLKLSLDPRHFDAMDGIVSTLYIQREKAMDFIWNKEQNGAKKYPLIHLVDYPGLRSFQIEKVKERVRLLKECKDLEPVAAIKKLRQSFYDKYLETEGKQQATVQKEDIKEMLDELEASAKRFITISDFIHFIEEIVEQHQNMKKGSFTNQQTVSLMTIHKAKGLEFRSVYLIGASEGIIPHITALEAGKLQEAGPKEAARIKIERAIEEERRLAYVGVTRAKEELTILSPAYYRGKKVEVSRFFLEAFQKEKVVPKRASSETVLAWLCSKEGCIAWQRITNYEEAETEITKECPMCKSPMKKGPKEI</sequence>
<evidence type="ECO:0000259" key="13">
    <source>
        <dbReference type="PROSITE" id="PS51217"/>
    </source>
</evidence>
<dbReference type="RefSeq" id="WP_163180012.1">
    <property type="nucleotide sequence ID" value="NZ_JAAIWM010000004.1"/>
</dbReference>
<evidence type="ECO:0000256" key="5">
    <source>
        <dbReference type="ARBA" id="ARBA00022840"/>
    </source>
</evidence>
<comment type="similarity">
    <text evidence="1">Belongs to the helicase family. UvrD subfamily.</text>
</comment>
<dbReference type="CDD" id="cd18807">
    <property type="entry name" value="SF1_C_UvrD"/>
    <property type="match status" value="1"/>
</dbReference>